<feature type="coiled-coil region" evidence="3">
    <location>
        <begin position="184"/>
        <end position="211"/>
    </location>
</feature>
<accession>A0A8B8AF66</accession>
<keyword evidence="3" id="KW-0175">Coiled coil</keyword>
<dbReference type="OrthoDB" id="9049620at2759"/>
<dbReference type="InterPro" id="IPR011042">
    <property type="entry name" value="6-blade_b-propeller_TolB-like"/>
</dbReference>
<reference evidence="6" key="1">
    <citation type="submission" date="2025-08" db="UniProtKB">
        <authorList>
            <consortium name="RefSeq"/>
        </authorList>
    </citation>
    <scope>IDENTIFICATION</scope>
    <source>
        <tissue evidence="6">Whole sample</tissue>
    </source>
</reference>
<dbReference type="KEGG" id="cvn:111101126"/>
<feature type="coiled-coil region" evidence="3">
    <location>
        <begin position="100"/>
        <end position="160"/>
    </location>
</feature>
<dbReference type="Pfam" id="PF01436">
    <property type="entry name" value="NHL"/>
    <property type="match status" value="1"/>
</dbReference>
<keyword evidence="1" id="KW-0677">Repeat</keyword>
<protein>
    <submittedName>
        <fullName evidence="6">Uncharacterized protein LOC111101126 isoform X1</fullName>
    </submittedName>
</protein>
<evidence type="ECO:0000313" key="5">
    <source>
        <dbReference type="Proteomes" id="UP000694844"/>
    </source>
</evidence>
<dbReference type="GO" id="GO:0061630">
    <property type="term" value="F:ubiquitin protein ligase activity"/>
    <property type="evidence" value="ECO:0007669"/>
    <property type="project" value="TreeGrafter"/>
</dbReference>
<dbReference type="PANTHER" id="PTHR25462">
    <property type="entry name" value="BONUS, ISOFORM C-RELATED"/>
    <property type="match status" value="1"/>
</dbReference>
<keyword evidence="2" id="KW-0862">Zinc</keyword>
<name>A0A8B8AF66_CRAVI</name>
<dbReference type="PANTHER" id="PTHR25462:SF296">
    <property type="entry name" value="MEIOTIC P26, ISOFORM F"/>
    <property type="match status" value="1"/>
</dbReference>
<proteinExistence type="predicted"/>
<feature type="domain" description="B box-type" evidence="4">
    <location>
        <begin position="8"/>
        <end position="53"/>
    </location>
</feature>
<feature type="domain" description="B box-type" evidence="4">
    <location>
        <begin position="65"/>
        <end position="103"/>
    </location>
</feature>
<organism evidence="5 6">
    <name type="scientific">Crassostrea virginica</name>
    <name type="common">Eastern oyster</name>
    <dbReference type="NCBI Taxonomy" id="6565"/>
    <lineage>
        <taxon>Eukaryota</taxon>
        <taxon>Metazoa</taxon>
        <taxon>Spiralia</taxon>
        <taxon>Lophotrochozoa</taxon>
        <taxon>Mollusca</taxon>
        <taxon>Bivalvia</taxon>
        <taxon>Autobranchia</taxon>
        <taxon>Pteriomorphia</taxon>
        <taxon>Ostreida</taxon>
        <taxon>Ostreoidea</taxon>
        <taxon>Ostreidae</taxon>
        <taxon>Crassostrea</taxon>
    </lineage>
</organism>
<evidence type="ECO:0000256" key="1">
    <source>
        <dbReference type="ARBA" id="ARBA00022737"/>
    </source>
</evidence>
<keyword evidence="2" id="KW-0479">Metal-binding</keyword>
<evidence type="ECO:0000313" key="6">
    <source>
        <dbReference type="RefSeq" id="XP_022289153.1"/>
    </source>
</evidence>
<dbReference type="Gene3D" id="2.120.10.30">
    <property type="entry name" value="TolB, C-terminal domain"/>
    <property type="match status" value="1"/>
</dbReference>
<evidence type="ECO:0000259" key="4">
    <source>
        <dbReference type="PROSITE" id="PS50119"/>
    </source>
</evidence>
<evidence type="ECO:0000256" key="2">
    <source>
        <dbReference type="PROSITE-ProRule" id="PRU00024"/>
    </source>
</evidence>
<gene>
    <name evidence="6" type="primary">LOC111101126</name>
</gene>
<dbReference type="GO" id="GO:0008270">
    <property type="term" value="F:zinc ion binding"/>
    <property type="evidence" value="ECO:0007669"/>
    <property type="project" value="UniProtKB-KW"/>
</dbReference>
<sequence>MDPDYIPQDVARCDHCKTAIVQSYCDFCHVNLCNTCIGHHISDNYDKHKIVPFQQRISTLIYPKCETHPKKSCEFQCKDCNVFLCSHCLASEQHNKEHKLSNLEEVFNRKKDHIERDKEEIKKQLWPAYEDIKTELENQIENLDVDYMKLTSEMAKHREKLHREIDIAMNLREKEIYENKTKHHAILKKKLEEIQQLQSLLQERLNTLDDMEDFKEVSLTINYSSKNQEFSMLPPRVHVSMPKFIPKPIEKEELYTLIGKLIPLSTTLEERIFTAKKQNTSVRELLDKAEVLNTIKTGHEYQRSVTCLNEEEILTSGYTADIKCFNTQGVLQKTIKIKSGAWPNDIAVYSDGALMYSDWDTRTVYKVKNAQTAEIIRLQGWRPTQLFVTSSGDLLVTMLFDDFTQSKVVCYSGSTVKQTIQFDDDGQPLYSGKNKIKYISENRNLDICMADSAAGAVVVVNKSGKLRFRYNGPPSSTTKEPFIPTGITTDSQGRMLTSDWNNHCIHILDEYGHFLQYIDNCDLNFPIGLCVDNDDNLFVCDFKKGNVRKIKYSK</sequence>
<dbReference type="SUPFAM" id="SSF101898">
    <property type="entry name" value="NHL repeat"/>
    <property type="match status" value="1"/>
</dbReference>
<dbReference type="InterPro" id="IPR000315">
    <property type="entry name" value="Znf_B-box"/>
</dbReference>
<dbReference type="InterPro" id="IPR047153">
    <property type="entry name" value="TRIM45/56/19-like"/>
</dbReference>
<dbReference type="GeneID" id="111101126"/>
<dbReference type="Gene3D" id="3.30.160.60">
    <property type="entry name" value="Classic Zinc Finger"/>
    <property type="match status" value="1"/>
</dbReference>
<dbReference type="PROSITE" id="PS50119">
    <property type="entry name" value="ZF_BBOX"/>
    <property type="match status" value="2"/>
</dbReference>
<dbReference type="InterPro" id="IPR001258">
    <property type="entry name" value="NHL_repeat"/>
</dbReference>
<dbReference type="SUPFAM" id="SSF57845">
    <property type="entry name" value="B-box zinc-binding domain"/>
    <property type="match status" value="1"/>
</dbReference>
<evidence type="ECO:0000256" key="3">
    <source>
        <dbReference type="SAM" id="Coils"/>
    </source>
</evidence>
<dbReference type="RefSeq" id="XP_022289153.1">
    <property type="nucleotide sequence ID" value="XM_022433445.1"/>
</dbReference>
<keyword evidence="2" id="KW-0863">Zinc-finger</keyword>
<dbReference type="Proteomes" id="UP000694844">
    <property type="component" value="Chromosome 6"/>
</dbReference>
<dbReference type="AlphaFoldDB" id="A0A8B8AF66"/>
<keyword evidence="5" id="KW-1185">Reference proteome</keyword>